<dbReference type="PROSITE" id="PS50893">
    <property type="entry name" value="ABC_TRANSPORTER_2"/>
    <property type="match status" value="1"/>
</dbReference>
<dbReference type="SMART" id="SM00382">
    <property type="entry name" value="AAA"/>
    <property type="match status" value="1"/>
</dbReference>
<proteinExistence type="inferred from homology"/>
<reference evidence="6 7" key="1">
    <citation type="journal article" date="2015" name="Nature">
        <title>rRNA introns, odd ribosomes, and small enigmatic genomes across a large radiation of phyla.</title>
        <authorList>
            <person name="Brown C.T."/>
            <person name="Hug L.A."/>
            <person name="Thomas B.C."/>
            <person name="Sharon I."/>
            <person name="Castelle C.J."/>
            <person name="Singh A."/>
            <person name="Wilkins M.J."/>
            <person name="Williams K.H."/>
            <person name="Banfield J.F."/>
        </authorList>
    </citation>
    <scope>NUCLEOTIDE SEQUENCE [LARGE SCALE GENOMIC DNA]</scope>
</reference>
<gene>
    <name evidence="6" type="ORF">UR67_C0002G0150</name>
</gene>
<organism evidence="6 7">
    <name type="scientific">candidate division CPR3 bacterium GW2011_GWF2_35_18</name>
    <dbReference type="NCBI Taxonomy" id="1618350"/>
    <lineage>
        <taxon>Bacteria</taxon>
        <taxon>Bacteria division CPR3</taxon>
    </lineage>
</organism>
<evidence type="ECO:0000259" key="5">
    <source>
        <dbReference type="PROSITE" id="PS50893"/>
    </source>
</evidence>
<evidence type="ECO:0000256" key="4">
    <source>
        <dbReference type="ARBA" id="ARBA00022840"/>
    </source>
</evidence>
<keyword evidence="2" id="KW-0813">Transport</keyword>
<dbReference type="GO" id="GO:0005524">
    <property type="term" value="F:ATP binding"/>
    <property type="evidence" value="ECO:0007669"/>
    <property type="project" value="UniProtKB-KW"/>
</dbReference>
<dbReference type="Proteomes" id="UP000034581">
    <property type="component" value="Unassembled WGS sequence"/>
</dbReference>
<name>A0A0G0E3W9_UNCC3</name>
<comment type="similarity">
    <text evidence="1">Belongs to the ABC transporter superfamily.</text>
</comment>
<evidence type="ECO:0000313" key="7">
    <source>
        <dbReference type="Proteomes" id="UP000034581"/>
    </source>
</evidence>
<dbReference type="SUPFAM" id="SSF52540">
    <property type="entry name" value="P-loop containing nucleoside triphosphate hydrolases"/>
    <property type="match status" value="1"/>
</dbReference>
<dbReference type="InterPro" id="IPR003593">
    <property type="entry name" value="AAA+_ATPase"/>
</dbReference>
<dbReference type="GO" id="GO:0016887">
    <property type="term" value="F:ATP hydrolysis activity"/>
    <property type="evidence" value="ECO:0007669"/>
    <property type="project" value="InterPro"/>
</dbReference>
<dbReference type="InterPro" id="IPR050763">
    <property type="entry name" value="ABC_transporter_ATP-binding"/>
</dbReference>
<evidence type="ECO:0000256" key="2">
    <source>
        <dbReference type="ARBA" id="ARBA00022448"/>
    </source>
</evidence>
<evidence type="ECO:0000313" key="6">
    <source>
        <dbReference type="EMBL" id="KKP70030.1"/>
    </source>
</evidence>
<dbReference type="EMBL" id="LBQB01000002">
    <property type="protein sequence ID" value="KKP70030.1"/>
    <property type="molecule type" value="Genomic_DNA"/>
</dbReference>
<evidence type="ECO:0000256" key="1">
    <source>
        <dbReference type="ARBA" id="ARBA00005417"/>
    </source>
</evidence>
<comment type="caution">
    <text evidence="6">The sequence shown here is derived from an EMBL/GenBank/DDBJ whole genome shotgun (WGS) entry which is preliminary data.</text>
</comment>
<dbReference type="PANTHER" id="PTHR42711">
    <property type="entry name" value="ABC TRANSPORTER ATP-BINDING PROTEIN"/>
    <property type="match status" value="1"/>
</dbReference>
<feature type="domain" description="ABC transporter" evidence="5">
    <location>
        <begin position="17"/>
        <end position="246"/>
    </location>
</feature>
<accession>A0A0G0E3W9</accession>
<dbReference type="AlphaFoldDB" id="A0A0G0E3W9"/>
<sequence length="317" mass="36753">MDNILEVQKLKKTFYETKLKNWKFKKVKTEAVKNISFSLKKGEILGLLGPNGAGKTTTIQMLLGALTPTQGKISYFGKVFNGEDPEILKRINFSSAYIELPWRMSVWENLDVYGRIYEVPDRQKRILKLLNRFGILQFKDSMMRKLSAGQTTRVVLAKAFLNYPEVILLDEPTASLDPDIAKQIREFLLEQQKEYGVSMLFTSHNMKEVQEVCDRVIFINHGEIVAEDTPLGLLKKFRETRVRMLVKDSREKLEKYLHEKGYHSIWKKGKVIITLAEDKIPVLLYRISELGVKYQDLEVIRPDLEDFFLSIAEGEKK</sequence>
<evidence type="ECO:0000256" key="3">
    <source>
        <dbReference type="ARBA" id="ARBA00022741"/>
    </source>
</evidence>
<dbReference type="STRING" id="1618350.UR67_C0002G0150"/>
<keyword evidence="4" id="KW-0067">ATP-binding</keyword>
<dbReference type="InterPro" id="IPR027417">
    <property type="entry name" value="P-loop_NTPase"/>
</dbReference>
<dbReference type="InterPro" id="IPR003439">
    <property type="entry name" value="ABC_transporter-like_ATP-bd"/>
</dbReference>
<dbReference type="PANTHER" id="PTHR42711:SF5">
    <property type="entry name" value="ABC TRANSPORTER ATP-BINDING PROTEIN NATA"/>
    <property type="match status" value="1"/>
</dbReference>
<dbReference type="Gene3D" id="3.40.50.300">
    <property type="entry name" value="P-loop containing nucleotide triphosphate hydrolases"/>
    <property type="match status" value="1"/>
</dbReference>
<protein>
    <submittedName>
        <fullName evidence="6">ABC transporter, ATPase subunit</fullName>
    </submittedName>
</protein>
<keyword evidence="3" id="KW-0547">Nucleotide-binding</keyword>
<dbReference type="Pfam" id="PF00005">
    <property type="entry name" value="ABC_tran"/>
    <property type="match status" value="1"/>
</dbReference>